<keyword evidence="1" id="KW-0472">Membrane</keyword>
<comment type="caution">
    <text evidence="2">The sequence shown here is derived from an EMBL/GenBank/DDBJ whole genome shotgun (WGS) entry which is preliminary data.</text>
</comment>
<organism evidence="2 3">
    <name type="scientific">Companilactobacillus keshanensis</name>
    <dbReference type="NCBI Taxonomy" id="2486003"/>
    <lineage>
        <taxon>Bacteria</taxon>
        <taxon>Bacillati</taxon>
        <taxon>Bacillota</taxon>
        <taxon>Bacilli</taxon>
        <taxon>Lactobacillales</taxon>
        <taxon>Lactobacillaceae</taxon>
        <taxon>Companilactobacillus</taxon>
    </lineage>
</organism>
<keyword evidence="1" id="KW-1133">Transmembrane helix</keyword>
<proteinExistence type="predicted"/>
<dbReference type="Proteomes" id="UP001597251">
    <property type="component" value="Unassembled WGS sequence"/>
</dbReference>
<evidence type="ECO:0000313" key="3">
    <source>
        <dbReference type="Proteomes" id="UP001597251"/>
    </source>
</evidence>
<gene>
    <name evidence="2" type="ORF">ACFQ42_04165</name>
</gene>
<sequence>MNNQRIRTRSEMHRKRKSPKPFYKRIWFIILIVIIALFIIISLFKQEDNNQTKSSESKTEKTIKNYSKVNKSIASKLKMDKGFANGTLDENGKPTDNGTPNNAFAWSNGVVKIKMVDEDRINVHVVTEFKDLPAANKSEVALKAQNIALIGLAKQKKVKQKTYKQGIYTVIFCDGENVGSSKMSNYKEFKWNK</sequence>
<keyword evidence="3" id="KW-1185">Reference proteome</keyword>
<evidence type="ECO:0000256" key="1">
    <source>
        <dbReference type="SAM" id="Phobius"/>
    </source>
</evidence>
<name>A0ABW4BRU8_9LACO</name>
<dbReference type="RefSeq" id="WP_125677849.1">
    <property type="nucleotide sequence ID" value="NZ_JBHTOI010000028.1"/>
</dbReference>
<protein>
    <recommendedName>
        <fullName evidence="4">DUF5590 domain-containing protein</fullName>
    </recommendedName>
</protein>
<accession>A0ABW4BRU8</accession>
<dbReference type="EMBL" id="JBHTOI010000028">
    <property type="protein sequence ID" value="MFD1417928.1"/>
    <property type="molecule type" value="Genomic_DNA"/>
</dbReference>
<evidence type="ECO:0008006" key="4">
    <source>
        <dbReference type="Google" id="ProtNLM"/>
    </source>
</evidence>
<feature type="transmembrane region" description="Helical" evidence="1">
    <location>
        <begin position="22"/>
        <end position="44"/>
    </location>
</feature>
<reference evidence="3" key="1">
    <citation type="journal article" date="2019" name="Int. J. Syst. Evol. Microbiol.">
        <title>The Global Catalogue of Microorganisms (GCM) 10K type strain sequencing project: providing services to taxonomists for standard genome sequencing and annotation.</title>
        <authorList>
            <consortium name="The Broad Institute Genomics Platform"/>
            <consortium name="The Broad Institute Genome Sequencing Center for Infectious Disease"/>
            <person name="Wu L."/>
            <person name="Ma J."/>
        </authorList>
    </citation>
    <scope>NUCLEOTIDE SEQUENCE [LARGE SCALE GENOMIC DNA]</scope>
    <source>
        <strain evidence="3">CCM 8936</strain>
    </source>
</reference>
<keyword evidence="1" id="KW-0812">Transmembrane</keyword>
<evidence type="ECO:0000313" key="2">
    <source>
        <dbReference type="EMBL" id="MFD1417928.1"/>
    </source>
</evidence>